<protein>
    <submittedName>
        <fullName evidence="1">Uncharacterized protein</fullName>
    </submittedName>
</protein>
<dbReference type="RefSeq" id="WP_126812052.1">
    <property type="nucleotide sequence ID" value="NZ_NGKC01000002.1"/>
</dbReference>
<sequence length="207" mass="24316">MAEWSQRTETYIYNQVNGWLEEYFEENQQVQLEPKTPDESIAFYVNLFSESMYNYHLKTPKSWTATAAYDIVSWYFPTKVLLNEKEAKQVIPTLVSFTEFLGSKGYIRNAKTIVKALNEAKEEFFDVLQNPELFGTAKQFAMRAQEEGVDVSDYDQLREFAAYENFTNSQQENVLSDTVDIDVLLARQQKKIQNKITKLKKKKRRKK</sequence>
<dbReference type="AlphaFoldDB" id="A0A430B099"/>
<accession>A0A430B099</accession>
<dbReference type="EMBL" id="NGKC01000002">
    <property type="protein sequence ID" value="RSU13773.1"/>
    <property type="molecule type" value="Genomic_DNA"/>
</dbReference>
<dbReference type="Proteomes" id="UP000286773">
    <property type="component" value="Unassembled WGS sequence"/>
</dbReference>
<name>A0A430B099_9ENTE</name>
<proteinExistence type="predicted"/>
<keyword evidence="2" id="KW-1185">Reference proteome</keyword>
<reference evidence="1 2" key="1">
    <citation type="submission" date="2017-05" db="EMBL/GenBank/DDBJ databases">
        <title>Vagococcus spp. assemblies.</title>
        <authorList>
            <person name="Gulvik C.A."/>
        </authorList>
    </citation>
    <scope>NUCLEOTIDE SEQUENCE [LARGE SCALE GENOMIC DNA]</scope>
    <source>
        <strain evidence="1 2">LMG 24798</strain>
    </source>
</reference>
<evidence type="ECO:0000313" key="1">
    <source>
        <dbReference type="EMBL" id="RSU13773.1"/>
    </source>
</evidence>
<comment type="caution">
    <text evidence="1">The sequence shown here is derived from an EMBL/GenBank/DDBJ whole genome shotgun (WGS) entry which is preliminary data.</text>
</comment>
<organism evidence="1 2">
    <name type="scientific">Vagococcus acidifermentans</name>
    <dbReference type="NCBI Taxonomy" id="564710"/>
    <lineage>
        <taxon>Bacteria</taxon>
        <taxon>Bacillati</taxon>
        <taxon>Bacillota</taxon>
        <taxon>Bacilli</taxon>
        <taxon>Lactobacillales</taxon>
        <taxon>Enterococcaceae</taxon>
        <taxon>Vagococcus</taxon>
    </lineage>
</organism>
<evidence type="ECO:0000313" key="2">
    <source>
        <dbReference type="Proteomes" id="UP000286773"/>
    </source>
</evidence>
<dbReference type="OrthoDB" id="2323851at2"/>
<gene>
    <name evidence="1" type="ORF">CBF27_02415</name>
</gene>